<organism evidence="2 3">
    <name type="scientific">Cymbomonas tetramitiformis</name>
    <dbReference type="NCBI Taxonomy" id="36881"/>
    <lineage>
        <taxon>Eukaryota</taxon>
        <taxon>Viridiplantae</taxon>
        <taxon>Chlorophyta</taxon>
        <taxon>Pyramimonadophyceae</taxon>
        <taxon>Pyramimonadales</taxon>
        <taxon>Pyramimonadaceae</taxon>
        <taxon>Cymbomonas</taxon>
    </lineage>
</organism>
<protein>
    <submittedName>
        <fullName evidence="2">Uncharacterized protein</fullName>
    </submittedName>
</protein>
<feature type="region of interest" description="Disordered" evidence="1">
    <location>
        <begin position="1"/>
        <end position="57"/>
    </location>
</feature>
<evidence type="ECO:0000313" key="2">
    <source>
        <dbReference type="EMBL" id="KAK3238962.1"/>
    </source>
</evidence>
<dbReference type="AlphaFoldDB" id="A0AAE0BNR7"/>
<dbReference type="EMBL" id="LGRX02034062">
    <property type="protein sequence ID" value="KAK3238962.1"/>
    <property type="molecule type" value="Genomic_DNA"/>
</dbReference>
<feature type="compositionally biased region" description="Basic and acidic residues" evidence="1">
    <location>
        <begin position="1"/>
        <end position="12"/>
    </location>
</feature>
<feature type="region of interest" description="Disordered" evidence="1">
    <location>
        <begin position="309"/>
        <end position="333"/>
    </location>
</feature>
<evidence type="ECO:0000256" key="1">
    <source>
        <dbReference type="SAM" id="MobiDB-lite"/>
    </source>
</evidence>
<name>A0AAE0BNR7_9CHLO</name>
<comment type="caution">
    <text evidence="2">The sequence shown here is derived from an EMBL/GenBank/DDBJ whole genome shotgun (WGS) entry which is preliminary data.</text>
</comment>
<keyword evidence="3" id="KW-1185">Reference proteome</keyword>
<dbReference type="Proteomes" id="UP001190700">
    <property type="component" value="Unassembled WGS sequence"/>
</dbReference>
<accession>A0AAE0BNR7</accession>
<reference evidence="2 3" key="1">
    <citation type="journal article" date="2015" name="Genome Biol. Evol.">
        <title>Comparative Genomics of a Bacterivorous Green Alga Reveals Evolutionary Causalities and Consequences of Phago-Mixotrophic Mode of Nutrition.</title>
        <authorList>
            <person name="Burns J.A."/>
            <person name="Paasch A."/>
            <person name="Narechania A."/>
            <person name="Kim E."/>
        </authorList>
    </citation>
    <scope>NUCLEOTIDE SEQUENCE [LARGE SCALE GENOMIC DNA]</scope>
    <source>
        <strain evidence="2 3">PLY_AMNH</strain>
    </source>
</reference>
<gene>
    <name evidence="2" type="ORF">CYMTET_51073</name>
</gene>
<feature type="compositionally biased region" description="Low complexity" evidence="1">
    <location>
        <begin position="48"/>
        <end position="57"/>
    </location>
</feature>
<sequence length="333" mass="37228">MGCGGSKERESDTSPGPPLEPAGKLKESTAKSRQPKASASKIDSPIASSSFQSSSSFNTSDTFVSFGEEMPVIINRDESKQLAPITAPPPDLDMKVVPFDTFKSFGRIPSLDESKQIEIGKLDMLNSLIIFVTNIWMKEGDISMADNAENDKYKLILGAVEKVSVLVPGDFQIFLWLDYQDDTVRRRRGEMEYLDYFISNCHAMLTPLPDASYDSWKLVSGGNIYDDYKAEAWREYWLRAWCRLEAFLGSNLPVRHPAAGRMTGTLRHFLNHLQRRPHIIYGTREAAKSLPVRFLPPLQNTRLLELAPEEGEMPKGDGGLSPLEHSPGPNCRS</sequence>
<evidence type="ECO:0000313" key="3">
    <source>
        <dbReference type="Proteomes" id="UP001190700"/>
    </source>
</evidence>
<proteinExistence type="predicted"/>